<dbReference type="AlphaFoldDB" id="A0A517VVV9"/>
<dbReference type="PROSITE" id="PS00662">
    <property type="entry name" value="T2SP_E"/>
    <property type="match status" value="1"/>
</dbReference>
<dbReference type="NCBIfam" id="TIGR01420">
    <property type="entry name" value="pilT_fam"/>
    <property type="match status" value="1"/>
</dbReference>
<dbReference type="InterPro" id="IPR027417">
    <property type="entry name" value="P-loop_NTPase"/>
</dbReference>
<evidence type="ECO:0000256" key="1">
    <source>
        <dbReference type="ARBA" id="ARBA00006611"/>
    </source>
</evidence>
<dbReference type="GO" id="GO:0016887">
    <property type="term" value="F:ATP hydrolysis activity"/>
    <property type="evidence" value="ECO:0007669"/>
    <property type="project" value="InterPro"/>
</dbReference>
<dbReference type="EMBL" id="CP037920">
    <property type="protein sequence ID" value="QDT97143.1"/>
    <property type="molecule type" value="Genomic_DNA"/>
</dbReference>
<dbReference type="Pfam" id="PF00437">
    <property type="entry name" value="T2SSE"/>
    <property type="match status" value="1"/>
</dbReference>
<sequence>MSWTLEKILKGARSFKASDIHLVRGLSPSLRINGDIRPLEGHPLLKEDLLELYNSIMNEKQKKFFEEHWQICFSEYTEGIGRYRVSVYYHSGVPEFSIRLCESDVRTKDELGLPPIIDELTRIPSGLILVTGPTGMGKTTTLNYMIHSINQQRRAKIVTIEDPVEYTHDNIRSIIIQQEVLGDVLNFQSALRHVLRQDPDVIVIGEMRDLETIETALIAAETGHLVIATLHTPDSVQTIQRIYSVFPAEQQNSITVQLANSIQAIISQKLLPHATGSERLLACEVCIATSAIRNHIRERQVHHIYSEIQTGRKFQMKTMDQILMELYQSGDITYDVAISNAREPKAIMPASATSSAGELN</sequence>
<dbReference type="InterPro" id="IPR050921">
    <property type="entry name" value="T4SS_GSP_E_ATPase"/>
</dbReference>
<evidence type="ECO:0000259" key="2">
    <source>
        <dbReference type="PROSITE" id="PS00662"/>
    </source>
</evidence>
<feature type="domain" description="Bacterial type II secretion system protein E" evidence="2">
    <location>
        <begin position="195"/>
        <end position="209"/>
    </location>
</feature>
<dbReference type="KEGG" id="gaw:V144x_26140"/>
<reference evidence="3 4" key="1">
    <citation type="submission" date="2019-03" db="EMBL/GenBank/DDBJ databases">
        <title>Deep-cultivation of Planctomycetes and their phenomic and genomic characterization uncovers novel biology.</title>
        <authorList>
            <person name="Wiegand S."/>
            <person name="Jogler M."/>
            <person name="Boedeker C."/>
            <person name="Pinto D."/>
            <person name="Vollmers J."/>
            <person name="Rivas-Marin E."/>
            <person name="Kohn T."/>
            <person name="Peeters S.H."/>
            <person name="Heuer A."/>
            <person name="Rast P."/>
            <person name="Oberbeckmann S."/>
            <person name="Bunk B."/>
            <person name="Jeske O."/>
            <person name="Meyerdierks A."/>
            <person name="Storesund J.E."/>
            <person name="Kallscheuer N."/>
            <person name="Luecker S."/>
            <person name="Lage O.M."/>
            <person name="Pohl T."/>
            <person name="Merkel B.J."/>
            <person name="Hornburger P."/>
            <person name="Mueller R.-W."/>
            <person name="Bruemmer F."/>
            <person name="Labrenz M."/>
            <person name="Spormann A.M."/>
            <person name="Op den Camp H."/>
            <person name="Overmann J."/>
            <person name="Amann R."/>
            <person name="Jetten M.S.M."/>
            <person name="Mascher T."/>
            <person name="Medema M.H."/>
            <person name="Devos D.P."/>
            <person name="Kaster A.-K."/>
            <person name="Ovreas L."/>
            <person name="Rohde M."/>
            <person name="Galperin M.Y."/>
            <person name="Jogler C."/>
        </authorList>
    </citation>
    <scope>NUCLEOTIDE SEQUENCE [LARGE SCALE GENOMIC DNA]</scope>
    <source>
        <strain evidence="3 4">V144</strain>
    </source>
</reference>
<dbReference type="Gene3D" id="3.30.450.90">
    <property type="match status" value="1"/>
</dbReference>
<dbReference type="SUPFAM" id="SSF52540">
    <property type="entry name" value="P-loop containing nucleoside triphosphate hydrolases"/>
    <property type="match status" value="1"/>
</dbReference>
<dbReference type="Proteomes" id="UP000318704">
    <property type="component" value="Chromosome"/>
</dbReference>
<dbReference type="SMART" id="SM00382">
    <property type="entry name" value="AAA"/>
    <property type="match status" value="1"/>
</dbReference>
<dbReference type="GO" id="GO:0005524">
    <property type="term" value="F:ATP binding"/>
    <property type="evidence" value="ECO:0007669"/>
    <property type="project" value="InterPro"/>
</dbReference>
<accession>A0A517VVV9</accession>
<dbReference type="RefSeq" id="WP_144985519.1">
    <property type="nucleotide sequence ID" value="NZ_CP037920.1"/>
</dbReference>
<name>A0A517VVV9_9PLAN</name>
<dbReference type="Gene3D" id="3.40.50.300">
    <property type="entry name" value="P-loop containing nucleotide triphosphate hydrolases"/>
    <property type="match status" value="1"/>
</dbReference>
<protein>
    <submittedName>
        <fullName evidence="3">Twitching mobility protein</fullName>
    </submittedName>
</protein>
<evidence type="ECO:0000313" key="4">
    <source>
        <dbReference type="Proteomes" id="UP000318704"/>
    </source>
</evidence>
<proteinExistence type="inferred from homology"/>
<comment type="similarity">
    <text evidence="1">Belongs to the GSP E family.</text>
</comment>
<organism evidence="3 4">
    <name type="scientific">Gimesia aquarii</name>
    <dbReference type="NCBI Taxonomy" id="2527964"/>
    <lineage>
        <taxon>Bacteria</taxon>
        <taxon>Pseudomonadati</taxon>
        <taxon>Planctomycetota</taxon>
        <taxon>Planctomycetia</taxon>
        <taxon>Planctomycetales</taxon>
        <taxon>Planctomycetaceae</taxon>
        <taxon>Gimesia</taxon>
    </lineage>
</organism>
<gene>
    <name evidence="3" type="primary">pilT_2</name>
    <name evidence="3" type="ORF">V144x_26140</name>
</gene>
<dbReference type="InterPro" id="IPR006321">
    <property type="entry name" value="PilT/PilU"/>
</dbReference>
<dbReference type="InterPro" id="IPR001482">
    <property type="entry name" value="T2SS/T4SS_dom"/>
</dbReference>
<dbReference type="PANTHER" id="PTHR30486">
    <property type="entry name" value="TWITCHING MOTILITY PROTEIN PILT"/>
    <property type="match status" value="1"/>
</dbReference>
<dbReference type="InterPro" id="IPR003593">
    <property type="entry name" value="AAA+_ATPase"/>
</dbReference>
<dbReference type="CDD" id="cd01131">
    <property type="entry name" value="PilT"/>
    <property type="match status" value="1"/>
</dbReference>
<evidence type="ECO:0000313" key="3">
    <source>
        <dbReference type="EMBL" id="QDT97143.1"/>
    </source>
</evidence>